<accession>A0A1X2GPM6</accession>
<name>A0A1X2GPM6_9FUNG</name>
<evidence type="ECO:0000259" key="1">
    <source>
        <dbReference type="PROSITE" id="PS50013"/>
    </source>
</evidence>
<dbReference type="Proteomes" id="UP000242146">
    <property type="component" value="Unassembled WGS sequence"/>
</dbReference>
<evidence type="ECO:0000313" key="3">
    <source>
        <dbReference type="Proteomes" id="UP000242146"/>
    </source>
</evidence>
<organism evidence="2 3">
    <name type="scientific">Hesseltinella vesiculosa</name>
    <dbReference type="NCBI Taxonomy" id="101127"/>
    <lineage>
        <taxon>Eukaryota</taxon>
        <taxon>Fungi</taxon>
        <taxon>Fungi incertae sedis</taxon>
        <taxon>Mucoromycota</taxon>
        <taxon>Mucoromycotina</taxon>
        <taxon>Mucoromycetes</taxon>
        <taxon>Mucorales</taxon>
        <taxon>Cunninghamellaceae</taxon>
        <taxon>Hesseltinella</taxon>
    </lineage>
</organism>
<dbReference type="AlphaFoldDB" id="A0A1X2GPM6"/>
<keyword evidence="3" id="KW-1185">Reference proteome</keyword>
<dbReference type="EMBL" id="MCGT01000006">
    <property type="protein sequence ID" value="ORX58783.1"/>
    <property type="molecule type" value="Genomic_DNA"/>
</dbReference>
<dbReference type="Pfam" id="PF00385">
    <property type="entry name" value="Chromo"/>
    <property type="match status" value="1"/>
</dbReference>
<sequence>MLISSDPDDTDDDQNYEVEAIVKHRHDEAGRLEYRIKWKGFETCKDHPIQPQFVDAYFFFLNSSASSSSDRYESNILKSVSAILSW</sequence>
<dbReference type="SUPFAM" id="SSF54160">
    <property type="entry name" value="Chromo domain-like"/>
    <property type="match status" value="1"/>
</dbReference>
<protein>
    <recommendedName>
        <fullName evidence="1">Chromo domain-containing protein</fullName>
    </recommendedName>
</protein>
<proteinExistence type="predicted"/>
<dbReference type="PROSITE" id="PS50013">
    <property type="entry name" value="CHROMO_2"/>
    <property type="match status" value="1"/>
</dbReference>
<dbReference type="CDD" id="cd00024">
    <property type="entry name" value="CD_CSD"/>
    <property type="match status" value="1"/>
</dbReference>
<dbReference type="InterPro" id="IPR023780">
    <property type="entry name" value="Chromo_domain"/>
</dbReference>
<dbReference type="Gene3D" id="2.40.50.40">
    <property type="match status" value="1"/>
</dbReference>
<gene>
    <name evidence="2" type="ORF">DM01DRAFT_1206740</name>
</gene>
<feature type="domain" description="Chromo" evidence="1">
    <location>
        <begin position="16"/>
        <end position="52"/>
    </location>
</feature>
<evidence type="ECO:0000313" key="2">
    <source>
        <dbReference type="EMBL" id="ORX58783.1"/>
    </source>
</evidence>
<dbReference type="InterPro" id="IPR000953">
    <property type="entry name" value="Chromo/chromo_shadow_dom"/>
</dbReference>
<comment type="caution">
    <text evidence="2">The sequence shown here is derived from an EMBL/GenBank/DDBJ whole genome shotgun (WGS) entry which is preliminary data.</text>
</comment>
<reference evidence="2 3" key="1">
    <citation type="submission" date="2016-07" db="EMBL/GenBank/DDBJ databases">
        <title>Pervasive Adenine N6-methylation of Active Genes in Fungi.</title>
        <authorList>
            <consortium name="DOE Joint Genome Institute"/>
            <person name="Mondo S.J."/>
            <person name="Dannebaum R.O."/>
            <person name="Kuo R.C."/>
            <person name="Labutti K."/>
            <person name="Haridas S."/>
            <person name="Kuo A."/>
            <person name="Salamov A."/>
            <person name="Ahrendt S.R."/>
            <person name="Lipzen A."/>
            <person name="Sullivan W."/>
            <person name="Andreopoulos W.B."/>
            <person name="Clum A."/>
            <person name="Lindquist E."/>
            <person name="Daum C."/>
            <person name="Ramamoorthy G.K."/>
            <person name="Gryganskyi A."/>
            <person name="Culley D."/>
            <person name="Magnuson J.K."/>
            <person name="James T.Y."/>
            <person name="O'Malley M.A."/>
            <person name="Stajich J.E."/>
            <person name="Spatafora J.W."/>
            <person name="Visel A."/>
            <person name="Grigoriev I.V."/>
        </authorList>
    </citation>
    <scope>NUCLEOTIDE SEQUENCE [LARGE SCALE GENOMIC DNA]</scope>
    <source>
        <strain evidence="2 3">NRRL 3301</strain>
    </source>
</reference>
<dbReference type="InterPro" id="IPR016197">
    <property type="entry name" value="Chromo-like_dom_sf"/>
</dbReference>